<proteinExistence type="predicted"/>
<dbReference type="GO" id="GO:0003723">
    <property type="term" value="F:RNA binding"/>
    <property type="evidence" value="ECO:0007669"/>
    <property type="project" value="UniProtKB-UniRule"/>
</dbReference>
<dbReference type="SUPFAM" id="SSF54928">
    <property type="entry name" value="RNA-binding domain, RBD"/>
    <property type="match status" value="2"/>
</dbReference>
<dbReference type="Gene3D" id="3.30.70.330">
    <property type="match status" value="2"/>
</dbReference>
<dbReference type="InterPro" id="IPR000504">
    <property type="entry name" value="RRM_dom"/>
</dbReference>
<keyword evidence="1 2" id="KW-0694">RNA-binding</keyword>
<organism evidence="5 6">
    <name type="scientific">Flemingia macrophylla</name>
    <dbReference type="NCBI Taxonomy" id="520843"/>
    <lineage>
        <taxon>Eukaryota</taxon>
        <taxon>Viridiplantae</taxon>
        <taxon>Streptophyta</taxon>
        <taxon>Embryophyta</taxon>
        <taxon>Tracheophyta</taxon>
        <taxon>Spermatophyta</taxon>
        <taxon>Magnoliopsida</taxon>
        <taxon>eudicotyledons</taxon>
        <taxon>Gunneridae</taxon>
        <taxon>Pentapetalae</taxon>
        <taxon>rosids</taxon>
        <taxon>fabids</taxon>
        <taxon>Fabales</taxon>
        <taxon>Fabaceae</taxon>
        <taxon>Papilionoideae</taxon>
        <taxon>50 kb inversion clade</taxon>
        <taxon>NPAAA clade</taxon>
        <taxon>indigoferoid/millettioid clade</taxon>
        <taxon>Phaseoleae</taxon>
        <taxon>Flemingia</taxon>
    </lineage>
</organism>
<reference evidence="5 6" key="1">
    <citation type="submission" date="2024-08" db="EMBL/GenBank/DDBJ databases">
        <title>Insights into the chromosomal genome structure of Flemingia macrophylla.</title>
        <authorList>
            <person name="Ding Y."/>
            <person name="Zhao Y."/>
            <person name="Bi W."/>
            <person name="Wu M."/>
            <person name="Zhao G."/>
            <person name="Gong Y."/>
            <person name="Li W."/>
            <person name="Zhang P."/>
        </authorList>
    </citation>
    <scope>NUCLEOTIDE SEQUENCE [LARGE SCALE GENOMIC DNA]</scope>
    <source>
        <strain evidence="5">DYQJB</strain>
        <tissue evidence="5">Leaf</tissue>
    </source>
</reference>
<dbReference type="EMBL" id="JBGMDY010000004">
    <property type="protein sequence ID" value="KAL2337972.1"/>
    <property type="molecule type" value="Genomic_DNA"/>
</dbReference>
<name>A0ABD1MQ87_9FABA</name>
<protein>
    <recommendedName>
        <fullName evidence="4">RRM domain-containing protein</fullName>
    </recommendedName>
</protein>
<dbReference type="Pfam" id="PF00076">
    <property type="entry name" value="RRM_1"/>
    <property type="match status" value="1"/>
</dbReference>
<sequence length="280" mass="30668">MAQPPFDPYYLYQQDERNNINTLFVSGLPDDVKAREIHNLFRRRPGFDSCQLKYTGRANQALLFLRRSIRHVFQPSIGNGSVARLECEYLGSNSIIRDELRGVKFDPQSGSVLHIELARSNSRRKRKPGGGPYVVIDKRSKGEPDVQGSSSDDDGDSDPDEPTGSGGNHGDSATMQSGETAVGYDNAVPVEQHETGSNGGLCSTLFIANLGPTCTEDELKQAFSVYAGFNMVKMRSRGGMPVAFADFEEVDQAAKVLEELQGSLLPSSDRGGMHIEYLLT</sequence>
<evidence type="ECO:0000313" key="5">
    <source>
        <dbReference type="EMBL" id="KAL2337972.1"/>
    </source>
</evidence>
<evidence type="ECO:0000259" key="4">
    <source>
        <dbReference type="PROSITE" id="PS50102"/>
    </source>
</evidence>
<dbReference type="AlphaFoldDB" id="A0ABD1MQ87"/>
<keyword evidence="6" id="KW-1185">Reference proteome</keyword>
<evidence type="ECO:0000256" key="2">
    <source>
        <dbReference type="PROSITE-ProRule" id="PRU00176"/>
    </source>
</evidence>
<dbReference type="PANTHER" id="PTHR10501">
    <property type="entry name" value="U1 SMALL NUCLEAR RIBONUCLEOPROTEIN A/U2 SMALL NUCLEAR RIBONUCLEOPROTEIN B"/>
    <property type="match status" value="1"/>
</dbReference>
<feature type="compositionally biased region" description="Acidic residues" evidence="3">
    <location>
        <begin position="151"/>
        <end position="161"/>
    </location>
</feature>
<gene>
    <name evidence="5" type="ORF">Fmac_012418</name>
</gene>
<feature type="domain" description="RRM" evidence="4">
    <location>
        <begin position="203"/>
        <end position="280"/>
    </location>
</feature>
<feature type="region of interest" description="Disordered" evidence="3">
    <location>
        <begin position="117"/>
        <end position="177"/>
    </location>
</feature>
<accession>A0ABD1MQ87</accession>
<dbReference type="PROSITE" id="PS50102">
    <property type="entry name" value="RRM"/>
    <property type="match status" value="1"/>
</dbReference>
<comment type="caution">
    <text evidence="5">The sequence shown here is derived from an EMBL/GenBank/DDBJ whole genome shotgun (WGS) entry which is preliminary data.</text>
</comment>
<evidence type="ECO:0000256" key="1">
    <source>
        <dbReference type="ARBA" id="ARBA00022884"/>
    </source>
</evidence>
<dbReference type="SMART" id="SM00360">
    <property type="entry name" value="RRM"/>
    <property type="match status" value="2"/>
</dbReference>
<dbReference type="Proteomes" id="UP001603857">
    <property type="component" value="Unassembled WGS sequence"/>
</dbReference>
<dbReference type="InterPro" id="IPR035979">
    <property type="entry name" value="RBD_domain_sf"/>
</dbReference>
<dbReference type="InterPro" id="IPR012677">
    <property type="entry name" value="Nucleotide-bd_a/b_plait_sf"/>
</dbReference>
<evidence type="ECO:0000313" key="6">
    <source>
        <dbReference type="Proteomes" id="UP001603857"/>
    </source>
</evidence>
<evidence type="ECO:0000256" key="3">
    <source>
        <dbReference type="SAM" id="MobiDB-lite"/>
    </source>
</evidence>